<organism evidence="2">
    <name type="scientific">Fonticula alba</name>
    <name type="common">Slime mold</name>
    <dbReference type="NCBI Taxonomy" id="691883"/>
    <lineage>
        <taxon>Eukaryota</taxon>
        <taxon>Rotosphaerida</taxon>
        <taxon>Fonticulaceae</taxon>
        <taxon>Fonticula</taxon>
    </lineage>
</organism>
<dbReference type="Proteomes" id="UP000030693">
    <property type="component" value="Unassembled WGS sequence"/>
</dbReference>
<name>A0A058Z9D3_FONAL</name>
<evidence type="ECO:0000256" key="1">
    <source>
        <dbReference type="SAM" id="MobiDB-lite"/>
    </source>
</evidence>
<proteinExistence type="predicted"/>
<reference evidence="2" key="1">
    <citation type="submission" date="2013-04" db="EMBL/GenBank/DDBJ databases">
        <title>The Genome Sequence of Fonticula alba ATCC 38817.</title>
        <authorList>
            <consortium name="The Broad Institute Genomics Platform"/>
            <person name="Russ C."/>
            <person name="Cuomo C."/>
            <person name="Burger G."/>
            <person name="Gray M.W."/>
            <person name="Holland P.W.H."/>
            <person name="King N."/>
            <person name="Lang F.B.F."/>
            <person name="Roger A.J."/>
            <person name="Ruiz-Trillo I."/>
            <person name="Brown M."/>
            <person name="Walker B."/>
            <person name="Young S."/>
            <person name="Zeng Q."/>
            <person name="Gargeya S."/>
            <person name="Fitzgerald M."/>
            <person name="Haas B."/>
            <person name="Abouelleil A."/>
            <person name="Allen A.W."/>
            <person name="Alvarado L."/>
            <person name="Arachchi H.M."/>
            <person name="Berlin A.M."/>
            <person name="Chapman S.B."/>
            <person name="Gainer-Dewar J."/>
            <person name="Goldberg J."/>
            <person name="Griggs A."/>
            <person name="Gujja S."/>
            <person name="Hansen M."/>
            <person name="Howarth C."/>
            <person name="Imamovic A."/>
            <person name="Ireland A."/>
            <person name="Larimer J."/>
            <person name="McCowan C."/>
            <person name="Murphy C."/>
            <person name="Pearson M."/>
            <person name="Poon T.W."/>
            <person name="Priest M."/>
            <person name="Roberts A."/>
            <person name="Saif S."/>
            <person name="Shea T."/>
            <person name="Sisk P."/>
            <person name="Sykes S."/>
            <person name="Wortman J."/>
            <person name="Nusbaum C."/>
            <person name="Birren B."/>
        </authorList>
    </citation>
    <scope>NUCLEOTIDE SEQUENCE [LARGE SCALE GENOMIC DNA]</scope>
    <source>
        <strain evidence="2">ATCC 38817</strain>
    </source>
</reference>
<dbReference type="EMBL" id="KB932204">
    <property type="protein sequence ID" value="KCV70503.1"/>
    <property type="molecule type" value="Genomic_DNA"/>
</dbReference>
<accession>A0A058Z9D3</accession>
<feature type="region of interest" description="Disordered" evidence="1">
    <location>
        <begin position="38"/>
        <end position="74"/>
    </location>
</feature>
<sequence>MARVAQSQGRRRALILADRHLPLAGLEHVLLWPLVGHHRTRSSDARPRHRPTETGPTTPEARYPVKRAAPPSTTDWDMWECTGIMSSGDYSPCGSKILTSDLANGLPNETSS</sequence>
<dbReference type="GeneID" id="20527575"/>
<dbReference type="RefSeq" id="XP_009495019.1">
    <property type="nucleotide sequence ID" value="XM_009496744.1"/>
</dbReference>
<gene>
    <name evidence="2" type="ORF">H696_02850</name>
</gene>
<keyword evidence="3" id="KW-1185">Reference proteome</keyword>
<dbReference type="AlphaFoldDB" id="A0A058Z9D3"/>
<evidence type="ECO:0000313" key="3">
    <source>
        <dbReference type="Proteomes" id="UP000030693"/>
    </source>
</evidence>
<evidence type="ECO:0000313" key="2">
    <source>
        <dbReference type="EMBL" id="KCV70503.1"/>
    </source>
</evidence>
<feature type="compositionally biased region" description="Basic and acidic residues" evidence="1">
    <location>
        <begin position="41"/>
        <end position="52"/>
    </location>
</feature>
<protein>
    <submittedName>
        <fullName evidence="2">Uncharacterized protein</fullName>
    </submittedName>
</protein>